<organism evidence="1 2">
    <name type="scientific">Anaerovirgula multivorans</name>
    <dbReference type="NCBI Taxonomy" id="312168"/>
    <lineage>
        <taxon>Bacteria</taxon>
        <taxon>Bacillati</taxon>
        <taxon>Bacillota</taxon>
        <taxon>Clostridia</taxon>
        <taxon>Peptostreptococcales</taxon>
        <taxon>Natronincolaceae</taxon>
        <taxon>Anaerovirgula</taxon>
    </lineage>
</organism>
<name>A0A239AJ00_9FIRM</name>
<dbReference type="RefSeq" id="WP_089281280.1">
    <property type="nucleotide sequence ID" value="NZ_FZOJ01000002.1"/>
</dbReference>
<dbReference type="Proteomes" id="UP000198304">
    <property type="component" value="Unassembled WGS sequence"/>
</dbReference>
<evidence type="ECO:0000313" key="2">
    <source>
        <dbReference type="Proteomes" id="UP000198304"/>
    </source>
</evidence>
<dbReference type="EMBL" id="FZOJ01000002">
    <property type="protein sequence ID" value="SNR95637.1"/>
    <property type="molecule type" value="Genomic_DNA"/>
</dbReference>
<protein>
    <submittedName>
        <fullName evidence="1">Uncharacterized protein</fullName>
    </submittedName>
</protein>
<accession>A0A239AJ00</accession>
<reference evidence="1 2" key="1">
    <citation type="submission" date="2017-06" db="EMBL/GenBank/DDBJ databases">
        <authorList>
            <person name="Kim H.J."/>
            <person name="Triplett B.A."/>
        </authorList>
    </citation>
    <scope>NUCLEOTIDE SEQUENCE [LARGE SCALE GENOMIC DNA]</scope>
    <source>
        <strain evidence="1 2">SCA</strain>
    </source>
</reference>
<dbReference type="AlphaFoldDB" id="A0A239AJ00"/>
<gene>
    <name evidence="1" type="ORF">SAMN05446037_100276</name>
</gene>
<evidence type="ECO:0000313" key="1">
    <source>
        <dbReference type="EMBL" id="SNR95637.1"/>
    </source>
</evidence>
<dbReference type="OrthoDB" id="9965338at2"/>
<proteinExistence type="predicted"/>
<sequence length="73" mass="8439">MAAGKTELAIKRCSECEKFNIGIQIYNSFSWASPDKVIGFDKETNEITINEKQLMNIVRMVNPYQADRKIRLK</sequence>
<keyword evidence="2" id="KW-1185">Reference proteome</keyword>